<sequence>MSKQPLAPRIIGSRQRGAVAIWIAVSLVALISATFLAIDTGQLYYAQKQLEKSATMAAIAGAQIASGCVAGDGKQSSVADVVPVVQSLLLANGGSPEWLSGINGNAAVEVGRTQINSGGLRVFEQLEEGDSNIDSVRVNLSRPMPSAFLPTLFSGAGGTLVASSTARQRVVGTFYVGAGLLRIDSEDSALLNPLLSALLGTSVNLSVADYRGLANVNVSLDTLALALGVEAKDLSNLVELDLDSPLLPNLLGGLADGLDDTVSGTVRQVLRNLAGAAKDEPVPLGALLGPLTDVIGAVPFVNLLDLIIALGQAASATPDGSVNPIIVPLALNIPGVLTTTVYLQVLEPPQFGIGQPGEATAKTAAIKLAVRIDAGQVLDGVIRLVNNLLSGILQTVTGLLRLLTLGLVNIQVTGPTIIPNLNLGIDVNVAQAAASLDSIRCPGLGQPEPVVELSASPAIASVHVGSFTGTPTASYFPPLDTNTTTFDVLKLGLRVAPPLAGLGSLNLDVALDLSCVSVGGACYGPSQPSAGPFIPLPNAVEQFTYNPPTLGVAGFYQAEGAPSDDPVPGENPQTVGSNLDVVVDLNLRQPITSGSGALGGLAYVLNALISGVLNLLDPLLDFVSNLLNSLVLPLLDLLGIHLGEATVFMNAVSVDRPITVTKCIPGAALPRGCAAPGS</sequence>
<dbReference type="AlphaFoldDB" id="A0A1M5R105"/>
<protein>
    <submittedName>
        <fullName evidence="2">Uncharacterized membrane protein</fullName>
    </submittedName>
</protein>
<proteinExistence type="predicted"/>
<feature type="transmembrane region" description="Helical" evidence="1">
    <location>
        <begin position="20"/>
        <end position="38"/>
    </location>
</feature>
<evidence type="ECO:0000313" key="3">
    <source>
        <dbReference type="Proteomes" id="UP000199758"/>
    </source>
</evidence>
<dbReference type="Proteomes" id="UP000199758">
    <property type="component" value="Unassembled WGS sequence"/>
</dbReference>
<keyword evidence="3" id="KW-1185">Reference proteome</keyword>
<keyword evidence="1" id="KW-1133">Transmembrane helix</keyword>
<dbReference type="RefSeq" id="WP_072898370.1">
    <property type="nucleotide sequence ID" value="NZ_FQWZ01000007.1"/>
</dbReference>
<evidence type="ECO:0000313" key="2">
    <source>
        <dbReference type="EMBL" id="SHH19848.1"/>
    </source>
</evidence>
<dbReference type="STRING" id="490188.SAMN04488068_2831"/>
<reference evidence="2 3" key="1">
    <citation type="submission" date="2016-11" db="EMBL/GenBank/DDBJ databases">
        <authorList>
            <person name="Jaros S."/>
            <person name="Januszkiewicz K."/>
            <person name="Wedrychowicz H."/>
        </authorList>
    </citation>
    <scope>NUCLEOTIDE SEQUENCE [LARGE SCALE GENOMIC DNA]</scope>
    <source>
        <strain evidence="2 3">CGMCC 1.7049</strain>
    </source>
</reference>
<dbReference type="EMBL" id="FQWZ01000007">
    <property type="protein sequence ID" value="SHH19848.1"/>
    <property type="molecule type" value="Genomic_DNA"/>
</dbReference>
<evidence type="ECO:0000256" key="1">
    <source>
        <dbReference type="SAM" id="Phobius"/>
    </source>
</evidence>
<keyword evidence="1" id="KW-0472">Membrane</keyword>
<dbReference type="OrthoDB" id="7057808at2"/>
<name>A0A1M5R105_9GAMM</name>
<accession>A0A1M5R105</accession>
<keyword evidence="1" id="KW-0812">Transmembrane</keyword>
<organism evidence="2 3">
    <name type="scientific">Hydrocarboniphaga daqingensis</name>
    <dbReference type="NCBI Taxonomy" id="490188"/>
    <lineage>
        <taxon>Bacteria</taxon>
        <taxon>Pseudomonadati</taxon>
        <taxon>Pseudomonadota</taxon>
        <taxon>Gammaproteobacteria</taxon>
        <taxon>Nevskiales</taxon>
        <taxon>Nevskiaceae</taxon>
        <taxon>Hydrocarboniphaga</taxon>
    </lineage>
</organism>
<gene>
    <name evidence="2" type="ORF">SAMN04488068_2831</name>
</gene>